<name>Q01UK8_SOLUE</name>
<protein>
    <submittedName>
        <fullName evidence="2">Uncharacterized protein</fullName>
    </submittedName>
</protein>
<gene>
    <name evidence="2" type="ordered locus">Acid_5715</name>
</gene>
<sequence precursor="true">MQRAVWTLFLLIFPAFSAEFSGTVVDIMCRGKDLSSHTRECALACARSGYALVTPDGKFLKFDESGNARTLAALKKSTRDKDLKAKVTGSIEGDVLKVQVIELQ</sequence>
<dbReference type="OrthoDB" id="121733at2"/>
<dbReference type="STRING" id="234267.Acid_5715"/>
<feature type="signal peptide" evidence="1">
    <location>
        <begin position="1"/>
        <end position="17"/>
    </location>
</feature>
<dbReference type="InParanoid" id="Q01UK8"/>
<dbReference type="HOGENOM" id="CLU_2248349_0_0_0"/>
<evidence type="ECO:0000256" key="1">
    <source>
        <dbReference type="SAM" id="SignalP"/>
    </source>
</evidence>
<reference evidence="2" key="1">
    <citation type="submission" date="2006-10" db="EMBL/GenBank/DDBJ databases">
        <title>Complete sequence of Solibacter usitatus Ellin6076.</title>
        <authorList>
            <consortium name="US DOE Joint Genome Institute"/>
            <person name="Copeland A."/>
            <person name="Lucas S."/>
            <person name="Lapidus A."/>
            <person name="Barry K."/>
            <person name="Detter J.C."/>
            <person name="Glavina del Rio T."/>
            <person name="Hammon N."/>
            <person name="Israni S."/>
            <person name="Dalin E."/>
            <person name="Tice H."/>
            <person name="Pitluck S."/>
            <person name="Thompson L.S."/>
            <person name="Brettin T."/>
            <person name="Bruce D."/>
            <person name="Han C."/>
            <person name="Tapia R."/>
            <person name="Gilna P."/>
            <person name="Schmutz J."/>
            <person name="Larimer F."/>
            <person name="Land M."/>
            <person name="Hauser L."/>
            <person name="Kyrpides N."/>
            <person name="Mikhailova N."/>
            <person name="Janssen P.H."/>
            <person name="Kuske C.R."/>
            <person name="Richardson P."/>
        </authorList>
    </citation>
    <scope>NUCLEOTIDE SEQUENCE</scope>
    <source>
        <strain evidence="2">Ellin6076</strain>
    </source>
</reference>
<dbReference type="eggNOG" id="ENOG502ZFZD">
    <property type="taxonomic scope" value="Bacteria"/>
</dbReference>
<dbReference type="AlphaFoldDB" id="Q01UK8"/>
<proteinExistence type="predicted"/>
<organism evidence="2">
    <name type="scientific">Solibacter usitatus (strain Ellin6076)</name>
    <dbReference type="NCBI Taxonomy" id="234267"/>
    <lineage>
        <taxon>Bacteria</taxon>
        <taxon>Pseudomonadati</taxon>
        <taxon>Acidobacteriota</taxon>
        <taxon>Terriglobia</taxon>
        <taxon>Bryobacterales</taxon>
        <taxon>Solibacteraceae</taxon>
        <taxon>Candidatus Solibacter</taxon>
    </lineage>
</organism>
<feature type="chain" id="PRO_5004162650" evidence="1">
    <location>
        <begin position="18"/>
        <end position="104"/>
    </location>
</feature>
<dbReference type="EMBL" id="CP000473">
    <property type="protein sequence ID" value="ABJ86662.1"/>
    <property type="molecule type" value="Genomic_DNA"/>
</dbReference>
<keyword evidence="1" id="KW-0732">Signal</keyword>
<accession>Q01UK8</accession>
<evidence type="ECO:0000313" key="2">
    <source>
        <dbReference type="EMBL" id="ABJ86662.1"/>
    </source>
</evidence>
<dbReference type="KEGG" id="sus:Acid_5715"/>